<comment type="caution">
    <text evidence="3">The sequence shown here is derived from an EMBL/GenBank/DDBJ whole genome shotgun (WGS) entry which is preliminary data.</text>
</comment>
<keyword evidence="2" id="KW-0560">Oxidoreductase</keyword>
<dbReference type="GO" id="GO:0004497">
    <property type="term" value="F:monooxygenase activity"/>
    <property type="evidence" value="ECO:0007669"/>
    <property type="project" value="UniProtKB-KW"/>
</dbReference>
<dbReference type="Pfam" id="PF00067">
    <property type="entry name" value="p450"/>
    <property type="match status" value="1"/>
</dbReference>
<keyword evidence="2" id="KW-0479">Metal-binding</keyword>
<evidence type="ECO:0000256" key="1">
    <source>
        <dbReference type="ARBA" id="ARBA00010617"/>
    </source>
</evidence>
<dbReference type="InterPro" id="IPR036396">
    <property type="entry name" value="Cyt_P450_sf"/>
</dbReference>
<protein>
    <submittedName>
        <fullName evidence="3">Cytochrome P450</fullName>
    </submittedName>
</protein>
<name>A0A939P8Y4_9ACTN</name>
<accession>A0A939P8Y4</accession>
<dbReference type="PANTHER" id="PTHR46696">
    <property type="entry name" value="P450, PUTATIVE (EUROFUNG)-RELATED"/>
    <property type="match status" value="1"/>
</dbReference>
<dbReference type="Proteomes" id="UP000669179">
    <property type="component" value="Unassembled WGS sequence"/>
</dbReference>
<gene>
    <name evidence="3" type="ORF">J4573_13205</name>
</gene>
<dbReference type="PRINTS" id="PR00359">
    <property type="entry name" value="BP450"/>
</dbReference>
<evidence type="ECO:0000313" key="4">
    <source>
        <dbReference type="Proteomes" id="UP000669179"/>
    </source>
</evidence>
<evidence type="ECO:0000256" key="2">
    <source>
        <dbReference type="RuleBase" id="RU000461"/>
    </source>
</evidence>
<dbReference type="GO" id="GO:0020037">
    <property type="term" value="F:heme binding"/>
    <property type="evidence" value="ECO:0007669"/>
    <property type="project" value="InterPro"/>
</dbReference>
<organism evidence="3 4">
    <name type="scientific">Actinomadura barringtoniae</name>
    <dbReference type="NCBI Taxonomy" id="1427535"/>
    <lineage>
        <taxon>Bacteria</taxon>
        <taxon>Bacillati</taxon>
        <taxon>Actinomycetota</taxon>
        <taxon>Actinomycetes</taxon>
        <taxon>Streptosporangiales</taxon>
        <taxon>Thermomonosporaceae</taxon>
        <taxon>Actinomadura</taxon>
    </lineage>
</organism>
<dbReference type="PROSITE" id="PS00086">
    <property type="entry name" value="CYTOCHROME_P450"/>
    <property type="match status" value="1"/>
</dbReference>
<keyword evidence="2" id="KW-0408">Iron</keyword>
<dbReference type="PRINTS" id="PR00385">
    <property type="entry name" value="P450"/>
</dbReference>
<dbReference type="InterPro" id="IPR017972">
    <property type="entry name" value="Cyt_P450_CS"/>
</dbReference>
<dbReference type="InterPro" id="IPR001128">
    <property type="entry name" value="Cyt_P450"/>
</dbReference>
<reference evidence="3" key="1">
    <citation type="submission" date="2021-03" db="EMBL/GenBank/DDBJ databases">
        <authorList>
            <person name="Kanchanasin P."/>
            <person name="Saeng-In P."/>
            <person name="Phongsopitanun W."/>
            <person name="Yuki M."/>
            <person name="Kudo T."/>
            <person name="Ohkuma M."/>
            <person name="Tanasupawat S."/>
        </authorList>
    </citation>
    <scope>NUCLEOTIDE SEQUENCE</scope>
    <source>
        <strain evidence="3">GKU 128</strain>
    </source>
</reference>
<keyword evidence="2" id="KW-0503">Monooxygenase</keyword>
<dbReference type="GO" id="GO:0016705">
    <property type="term" value="F:oxidoreductase activity, acting on paired donors, with incorporation or reduction of molecular oxygen"/>
    <property type="evidence" value="ECO:0007669"/>
    <property type="project" value="InterPro"/>
</dbReference>
<dbReference type="PANTHER" id="PTHR46696:SF1">
    <property type="entry name" value="CYTOCHROME P450 YJIB-RELATED"/>
    <property type="match status" value="1"/>
</dbReference>
<dbReference type="GO" id="GO:0005506">
    <property type="term" value="F:iron ion binding"/>
    <property type="evidence" value="ECO:0007669"/>
    <property type="project" value="InterPro"/>
</dbReference>
<dbReference type="AlphaFoldDB" id="A0A939P8Y4"/>
<sequence>MLLLVAGNETTTNLISNAMLAMFDRPDLWRQVTADPTLAAAVVEETLRYDGTGQGLLRITTTDVTLSGVTIPARAKVLPLIASANRDPGYWTDADEFRLDRPNAKDHIAFGTGIHFCIGHMLARIESRVAIEALARRLPDLAPAGEPTRINSPVLRGLRSQPVHTKPTARAAHAI</sequence>
<dbReference type="SUPFAM" id="SSF48264">
    <property type="entry name" value="Cytochrome P450"/>
    <property type="match status" value="1"/>
</dbReference>
<dbReference type="InterPro" id="IPR002397">
    <property type="entry name" value="Cyt_P450_B"/>
</dbReference>
<keyword evidence="4" id="KW-1185">Reference proteome</keyword>
<proteinExistence type="inferred from homology"/>
<comment type="similarity">
    <text evidence="1 2">Belongs to the cytochrome P450 family.</text>
</comment>
<evidence type="ECO:0000313" key="3">
    <source>
        <dbReference type="EMBL" id="MBO2448055.1"/>
    </source>
</evidence>
<keyword evidence="2" id="KW-0349">Heme</keyword>
<dbReference type="Gene3D" id="1.10.630.10">
    <property type="entry name" value="Cytochrome P450"/>
    <property type="match status" value="1"/>
</dbReference>
<dbReference type="EMBL" id="JAGEOJ010000005">
    <property type="protein sequence ID" value="MBO2448055.1"/>
    <property type="molecule type" value="Genomic_DNA"/>
</dbReference>